<gene>
    <name evidence="3" type="primary">Ttpal</name>
    <name evidence="3" type="ORF">CDAR_54811</name>
</gene>
<dbReference type="PANTHER" id="PTHR10174">
    <property type="entry name" value="ALPHA-TOCOPHEROL TRANSFER PROTEIN-RELATED"/>
    <property type="match status" value="1"/>
</dbReference>
<dbReference type="PANTHER" id="PTHR10174:SF130">
    <property type="entry name" value="ALPHA-TOCOPHEROL TRANSFER PROTEIN-LIKE"/>
    <property type="match status" value="1"/>
</dbReference>
<accession>A0AAV4S0U4</accession>
<feature type="region of interest" description="Disordered" evidence="1">
    <location>
        <begin position="322"/>
        <end position="341"/>
    </location>
</feature>
<evidence type="ECO:0000313" key="4">
    <source>
        <dbReference type="Proteomes" id="UP001054837"/>
    </source>
</evidence>
<evidence type="ECO:0000313" key="3">
    <source>
        <dbReference type="EMBL" id="GIY27247.1"/>
    </source>
</evidence>
<reference evidence="3 4" key="1">
    <citation type="submission" date="2021-06" db="EMBL/GenBank/DDBJ databases">
        <title>Caerostris darwini draft genome.</title>
        <authorList>
            <person name="Kono N."/>
            <person name="Arakawa K."/>
        </authorList>
    </citation>
    <scope>NUCLEOTIDE SEQUENCE [LARGE SCALE GENOMIC DNA]</scope>
</reference>
<evidence type="ECO:0000256" key="1">
    <source>
        <dbReference type="SAM" id="MobiDB-lite"/>
    </source>
</evidence>
<dbReference type="Pfam" id="PF03765">
    <property type="entry name" value="CRAL_TRIO_N"/>
    <property type="match status" value="1"/>
</dbReference>
<dbReference type="Gene3D" id="3.40.525.10">
    <property type="entry name" value="CRAL-TRIO lipid binding domain"/>
    <property type="match status" value="1"/>
</dbReference>
<dbReference type="SMART" id="SM00516">
    <property type="entry name" value="SEC14"/>
    <property type="match status" value="1"/>
</dbReference>
<dbReference type="InterPro" id="IPR036273">
    <property type="entry name" value="CRAL/TRIO_N_dom_sf"/>
</dbReference>
<feature type="compositionally biased region" description="Polar residues" evidence="1">
    <location>
        <begin position="322"/>
        <end position="333"/>
    </location>
</feature>
<evidence type="ECO:0000259" key="2">
    <source>
        <dbReference type="PROSITE" id="PS50191"/>
    </source>
</evidence>
<dbReference type="SMART" id="SM01100">
    <property type="entry name" value="CRAL_TRIO_N"/>
    <property type="match status" value="1"/>
</dbReference>
<dbReference type="Pfam" id="PF00650">
    <property type="entry name" value="CRAL_TRIO"/>
    <property type="match status" value="1"/>
</dbReference>
<dbReference type="InterPro" id="IPR001251">
    <property type="entry name" value="CRAL-TRIO_dom"/>
</dbReference>
<dbReference type="PRINTS" id="PR00180">
    <property type="entry name" value="CRETINALDHBP"/>
</dbReference>
<organism evidence="3 4">
    <name type="scientific">Caerostris darwini</name>
    <dbReference type="NCBI Taxonomy" id="1538125"/>
    <lineage>
        <taxon>Eukaryota</taxon>
        <taxon>Metazoa</taxon>
        <taxon>Ecdysozoa</taxon>
        <taxon>Arthropoda</taxon>
        <taxon>Chelicerata</taxon>
        <taxon>Arachnida</taxon>
        <taxon>Araneae</taxon>
        <taxon>Araneomorphae</taxon>
        <taxon>Entelegynae</taxon>
        <taxon>Araneoidea</taxon>
        <taxon>Araneidae</taxon>
        <taxon>Caerostris</taxon>
    </lineage>
</organism>
<dbReference type="Gene3D" id="1.20.5.1200">
    <property type="entry name" value="Alpha-tocopherol transfer"/>
    <property type="match status" value="1"/>
</dbReference>
<dbReference type="CDD" id="cd00170">
    <property type="entry name" value="SEC14"/>
    <property type="match status" value="1"/>
</dbReference>
<dbReference type="Gene3D" id="1.10.8.20">
    <property type="entry name" value="N-terminal domain of phosphatidylinositol transfer protein sec14p"/>
    <property type="match status" value="1"/>
</dbReference>
<dbReference type="AlphaFoldDB" id="A0AAV4S0U4"/>
<dbReference type="GO" id="GO:0016020">
    <property type="term" value="C:membrane"/>
    <property type="evidence" value="ECO:0007669"/>
    <property type="project" value="TreeGrafter"/>
</dbReference>
<dbReference type="SUPFAM" id="SSF52087">
    <property type="entry name" value="CRAL/TRIO domain"/>
    <property type="match status" value="1"/>
</dbReference>
<comment type="caution">
    <text evidence="3">The sequence shown here is derived from an EMBL/GenBank/DDBJ whole genome shotgun (WGS) entry which is preliminary data.</text>
</comment>
<keyword evidence="4" id="KW-1185">Reference proteome</keyword>
<name>A0AAV4S0U4_9ARAC</name>
<proteinExistence type="predicted"/>
<dbReference type="InterPro" id="IPR036865">
    <property type="entry name" value="CRAL-TRIO_dom_sf"/>
</dbReference>
<feature type="domain" description="CRAL-TRIO" evidence="2">
    <location>
        <begin position="124"/>
        <end position="289"/>
    </location>
</feature>
<dbReference type="EMBL" id="BPLQ01007034">
    <property type="protein sequence ID" value="GIY27247.1"/>
    <property type="molecule type" value="Genomic_DNA"/>
</dbReference>
<dbReference type="PROSITE" id="PS50191">
    <property type="entry name" value="CRAL_TRIO"/>
    <property type="match status" value="1"/>
</dbReference>
<dbReference type="SUPFAM" id="SSF46938">
    <property type="entry name" value="CRAL/TRIO N-terminal domain"/>
    <property type="match status" value="1"/>
</dbReference>
<dbReference type="InterPro" id="IPR011074">
    <property type="entry name" value="CRAL/TRIO_N_dom"/>
</dbReference>
<sequence length="341" mass="38497">MDPAPVLTEADVCRKITAATQLLTERRKLHDLATQAITKQQILMDAGLVTAKTIKASAATIKKAAEAVSDAEDQIAGFNPVKDDEFLLRFLRTKKYNVNRAFTAFRAYYSFRHHNAGCITDFLPNDLLFLFDMNKILMSPKRTEKGGGILIVSIGTLDLDLASVFQLFAGCFMAAEISLETECSQVCGTQIIFDMRDITAKKIWTYGNYKFFSLLATCIQECFPSRIGGIHSVNEPVLISYAYKTVTPFLTTKMKSRIKFHSYNLKSLHQYFPPEALPEQLGGHLPESVYTDFKAVVMRNTALINKLSSYVYKFKESKMYDQNRQGENAPNEQTTRELLKL</sequence>
<dbReference type="GO" id="GO:1902936">
    <property type="term" value="F:phosphatidylinositol bisphosphate binding"/>
    <property type="evidence" value="ECO:0007669"/>
    <property type="project" value="TreeGrafter"/>
</dbReference>
<dbReference type="Proteomes" id="UP001054837">
    <property type="component" value="Unassembled WGS sequence"/>
</dbReference>
<protein>
    <submittedName>
        <fullName evidence="3">Alpha-tocopherol transfer protein-like</fullName>
    </submittedName>
</protein>